<dbReference type="InterPro" id="IPR050555">
    <property type="entry name" value="Bact_Solute-Bind_Prot2"/>
</dbReference>
<feature type="domain" description="Stage IV sporulation protein A ATPase" evidence="3">
    <location>
        <begin position="1"/>
        <end position="200"/>
    </location>
</feature>
<feature type="domain" description="Periplasmic binding protein" evidence="4">
    <location>
        <begin position="423"/>
        <end position="590"/>
    </location>
</feature>
<dbReference type="Proteomes" id="UP000702964">
    <property type="component" value="Unassembled WGS sequence"/>
</dbReference>
<dbReference type="PANTHER" id="PTHR30036:SF7">
    <property type="entry name" value="ABC TRANSPORTER PERIPLASMIC-BINDING PROTEIN YPHF"/>
    <property type="match status" value="1"/>
</dbReference>
<dbReference type="PANTHER" id="PTHR30036">
    <property type="entry name" value="D-XYLOSE-BINDING PERIPLASMIC PROTEIN"/>
    <property type="match status" value="1"/>
</dbReference>
<dbReference type="AlphaFoldDB" id="A0A8J4SAR4"/>
<sequence>METIVLPNITNEADRARAVDELPQSAAGKTIMTTEPKFVPNNAVQIKVAEGLDVNVRLVDCVGYAVEGAKGYEDENGPRMISTPWFEEPIPFQEAAEIGTRKVIQEHSTLGVVVTTDGTIAEIARSSYVESEERVIAELKEVGKPFVLVINSTRPRSEEALQLRSELAAKYDIPVMTLSAATMTEDDVTGVLREVLYEFPVHEVNVNLPSWVMVLNENHWLRSNYENSVRDTVKDIRRLRDVDRVVAQFMEYEFIDRAGLSGMNMGQGVAEIDLYAPDELYDQILVEVVGIEIRGKDHLLQLMQEFSHAKREYDRFAEALEMVKTTGYGIAAPSLAEMALDEPELIRQGTKFGVRLKATAPSIHMIRVDVESEFAPIIGTEKQSEELVRYLMQDFENDPIKVWDSDMFGRSLHSIVREGIQDISVPGATVLSQDDQKMAELTLEQMKKDINGQGNIVKVWVAGFAPMERRQVAYGKFLKENPDIKEIATFGSAQNPALDTQAKMEAILKQYPKGEITAVWTAWDEFAKGAARAIQQAGRDEIKVYGIDMSDEDLQMIQDPKNPWVASAAVDPTDIGRVQVRYAYQKLNGDETEDQVVLNPVYVQRDALPDKQISTSELSEYVEGWGGSTQGIKDWMTEYGVTAK</sequence>
<dbReference type="InterPro" id="IPR028082">
    <property type="entry name" value="Peripla_BP_I"/>
</dbReference>
<dbReference type="InterPro" id="IPR046842">
    <property type="entry name" value="SpoIVA_ATPase"/>
</dbReference>
<dbReference type="Gene3D" id="3.40.50.300">
    <property type="entry name" value="P-loop containing nucleotide triphosphate hydrolases"/>
    <property type="match status" value="1"/>
</dbReference>
<dbReference type="GO" id="GO:0030246">
    <property type="term" value="F:carbohydrate binding"/>
    <property type="evidence" value="ECO:0007669"/>
    <property type="project" value="TreeGrafter"/>
</dbReference>
<protein>
    <recommendedName>
        <fullName evidence="9">Periplasmic binding protein domain-containing protein</fullName>
    </recommendedName>
</protein>
<proteinExistence type="inferred from homology"/>
<dbReference type="InterPro" id="IPR046840">
    <property type="entry name" value="SpoIVA_C"/>
</dbReference>
<dbReference type="EMBL" id="AOFI03000197">
    <property type="protein sequence ID" value="KAF4319692.1"/>
    <property type="molecule type" value="Genomic_DNA"/>
</dbReference>
<evidence type="ECO:0000259" key="6">
    <source>
        <dbReference type="Pfam" id="PF20439"/>
    </source>
</evidence>
<evidence type="ECO:0000313" key="8">
    <source>
        <dbReference type="Proteomes" id="UP000702964"/>
    </source>
</evidence>
<evidence type="ECO:0000313" key="7">
    <source>
        <dbReference type="EMBL" id="KAF4319692.1"/>
    </source>
</evidence>
<accession>A0A8J4SAR4</accession>
<name>A0A8J4SAR4_9STRA</name>
<feature type="domain" description="Stage IV sporulation protein A middle" evidence="5">
    <location>
        <begin position="201"/>
        <end position="379"/>
    </location>
</feature>
<dbReference type="InterPro" id="IPR025997">
    <property type="entry name" value="SBP_2_dom"/>
</dbReference>
<evidence type="ECO:0000256" key="2">
    <source>
        <dbReference type="ARBA" id="ARBA00007639"/>
    </source>
</evidence>
<evidence type="ECO:0000259" key="3">
    <source>
        <dbReference type="Pfam" id="PF09547"/>
    </source>
</evidence>
<dbReference type="InterPro" id="IPR014201">
    <property type="entry name" value="Spore_IV_A"/>
</dbReference>
<gene>
    <name evidence="7" type="ORF">G195_006978</name>
</gene>
<comment type="similarity">
    <text evidence="2">Belongs to the bacterial solute-binding protein 2 family.</text>
</comment>
<evidence type="ECO:0000259" key="4">
    <source>
        <dbReference type="Pfam" id="PF13407"/>
    </source>
</evidence>
<dbReference type="InterPro" id="IPR027417">
    <property type="entry name" value="P-loop_NTPase"/>
</dbReference>
<dbReference type="NCBIfam" id="TIGR02836">
    <property type="entry name" value="spore_IV_A"/>
    <property type="match status" value="1"/>
</dbReference>
<evidence type="ECO:0000256" key="1">
    <source>
        <dbReference type="ARBA" id="ARBA00004196"/>
    </source>
</evidence>
<feature type="domain" description="Sporulation stage IV protein A C-terminal" evidence="6">
    <location>
        <begin position="380"/>
        <end position="422"/>
    </location>
</feature>
<dbReference type="GO" id="GO:0043934">
    <property type="term" value="P:sporulation"/>
    <property type="evidence" value="ECO:0007669"/>
    <property type="project" value="InterPro"/>
</dbReference>
<dbReference type="GO" id="GO:0016887">
    <property type="term" value="F:ATP hydrolysis activity"/>
    <property type="evidence" value="ECO:0007669"/>
    <property type="project" value="InterPro"/>
</dbReference>
<organism evidence="7 8">
    <name type="scientific">Phytophthora kernoviae 00238/432</name>
    <dbReference type="NCBI Taxonomy" id="1284355"/>
    <lineage>
        <taxon>Eukaryota</taxon>
        <taxon>Sar</taxon>
        <taxon>Stramenopiles</taxon>
        <taxon>Oomycota</taxon>
        <taxon>Peronosporomycetes</taxon>
        <taxon>Peronosporales</taxon>
        <taxon>Peronosporaceae</taxon>
        <taxon>Phytophthora</taxon>
    </lineage>
</organism>
<comment type="subcellular location">
    <subcellularLocation>
        <location evidence="1">Cell envelope</location>
    </subcellularLocation>
</comment>
<dbReference type="Gene3D" id="3.40.50.2300">
    <property type="match status" value="2"/>
</dbReference>
<evidence type="ECO:0008006" key="9">
    <source>
        <dbReference type="Google" id="ProtNLM"/>
    </source>
</evidence>
<dbReference type="Pfam" id="PF20438">
    <property type="entry name" value="SpoIVA_middle"/>
    <property type="match status" value="1"/>
</dbReference>
<comment type="caution">
    <text evidence="7">The sequence shown here is derived from an EMBL/GenBank/DDBJ whole genome shotgun (WGS) entry which is preliminary data.</text>
</comment>
<evidence type="ECO:0000259" key="5">
    <source>
        <dbReference type="Pfam" id="PF20438"/>
    </source>
</evidence>
<reference evidence="7" key="1">
    <citation type="journal article" date="2015" name="Genom Data">
        <title>Draft genome sequences of Phytophthora kernoviae and Phytophthora ramorum lineage EU2 from Scotland.</title>
        <authorList>
            <person name="Sambles C."/>
            <person name="Schlenzig A."/>
            <person name="O'Neill P."/>
            <person name="Grant M."/>
            <person name="Studholme D.J."/>
        </authorList>
    </citation>
    <scope>NUCLEOTIDE SEQUENCE</scope>
    <source>
        <strain evidence="7">00238/432</strain>
    </source>
</reference>
<dbReference type="InterPro" id="IPR046841">
    <property type="entry name" value="SpoIVA_middle"/>
</dbReference>
<dbReference type="GO" id="GO:0005524">
    <property type="term" value="F:ATP binding"/>
    <property type="evidence" value="ECO:0007669"/>
    <property type="project" value="InterPro"/>
</dbReference>
<dbReference type="Pfam" id="PF13407">
    <property type="entry name" value="Peripla_BP_4"/>
    <property type="match status" value="1"/>
</dbReference>
<reference evidence="7" key="2">
    <citation type="submission" date="2020-02" db="EMBL/GenBank/DDBJ databases">
        <authorList>
            <person name="Studholme D.J."/>
        </authorList>
    </citation>
    <scope>NUCLEOTIDE SEQUENCE</scope>
    <source>
        <strain evidence="7">00238/432</strain>
    </source>
</reference>
<dbReference type="SUPFAM" id="SSF53822">
    <property type="entry name" value="Periplasmic binding protein-like I"/>
    <property type="match status" value="1"/>
</dbReference>
<dbReference type="Pfam" id="PF20439">
    <property type="entry name" value="SpoIVA_C"/>
    <property type="match status" value="1"/>
</dbReference>
<dbReference type="Pfam" id="PF09547">
    <property type="entry name" value="SpoIVA_ATPase"/>
    <property type="match status" value="1"/>
</dbReference>
<dbReference type="SUPFAM" id="SSF52540">
    <property type="entry name" value="P-loop containing nucleoside triphosphate hydrolases"/>
    <property type="match status" value="1"/>
</dbReference>